<evidence type="ECO:0000256" key="7">
    <source>
        <dbReference type="ARBA" id="ARBA00022840"/>
    </source>
</evidence>
<dbReference type="EC" id="2.7.7.18" evidence="10"/>
<dbReference type="NCBIfam" id="TIGR00125">
    <property type="entry name" value="cyt_tran_rel"/>
    <property type="match status" value="1"/>
</dbReference>
<keyword evidence="4 10" id="KW-0808">Transferase</keyword>
<dbReference type="Pfam" id="PF01467">
    <property type="entry name" value="CTP_transf_like"/>
    <property type="match status" value="1"/>
</dbReference>
<comment type="similarity">
    <text evidence="10">Belongs to the NadD family.</text>
</comment>
<evidence type="ECO:0000256" key="3">
    <source>
        <dbReference type="ARBA" id="ARBA00022642"/>
    </source>
</evidence>
<dbReference type="HAMAP" id="MF_00244">
    <property type="entry name" value="NaMN_adenylyltr"/>
    <property type="match status" value="1"/>
</dbReference>
<evidence type="ECO:0000256" key="1">
    <source>
        <dbReference type="ARBA" id="ARBA00002324"/>
    </source>
</evidence>
<evidence type="ECO:0000256" key="4">
    <source>
        <dbReference type="ARBA" id="ARBA00022679"/>
    </source>
</evidence>
<evidence type="ECO:0000256" key="5">
    <source>
        <dbReference type="ARBA" id="ARBA00022695"/>
    </source>
</evidence>
<dbReference type="InterPro" id="IPR014729">
    <property type="entry name" value="Rossmann-like_a/b/a_fold"/>
</dbReference>
<keyword evidence="6 10" id="KW-0547">Nucleotide-binding</keyword>
<evidence type="ECO:0000256" key="8">
    <source>
        <dbReference type="ARBA" id="ARBA00023027"/>
    </source>
</evidence>
<proteinExistence type="inferred from homology"/>
<comment type="caution">
    <text evidence="12">The sequence shown here is derived from an EMBL/GenBank/DDBJ whole genome shotgun (WGS) entry which is preliminary data.</text>
</comment>
<dbReference type="Proteomes" id="UP000824243">
    <property type="component" value="Unassembled WGS sequence"/>
</dbReference>
<dbReference type="GO" id="GO:0004515">
    <property type="term" value="F:nicotinate-nucleotide adenylyltransferase activity"/>
    <property type="evidence" value="ECO:0007669"/>
    <property type="project" value="UniProtKB-UniRule"/>
</dbReference>
<sequence>MKIGIMGGTFDPVHIGHLLLGEFAYEEFGLDEIWFMPNGNPPHKKTEYTEEALHHRIEMVKLAVSDVPYFKVCLYEAETEEHSYTYSTMREFNRRYPEDDFYFILGADSLFAIEEWRNFQEIFPTCTILAAMRDDKDVQSMHDQIDYLSSRYGARIELLRAPLVEISSTVIRRRASRGLSARYMVPDQVAGYIAEHELYRQRM</sequence>
<dbReference type="NCBIfam" id="TIGR00482">
    <property type="entry name" value="nicotinate (nicotinamide) nucleotide adenylyltransferase"/>
    <property type="match status" value="1"/>
</dbReference>
<evidence type="ECO:0000256" key="2">
    <source>
        <dbReference type="ARBA" id="ARBA00005019"/>
    </source>
</evidence>
<dbReference type="SUPFAM" id="SSF52374">
    <property type="entry name" value="Nucleotidylyl transferase"/>
    <property type="match status" value="1"/>
</dbReference>
<keyword evidence="5 10" id="KW-0548">Nucleotidyltransferase</keyword>
<dbReference type="PANTHER" id="PTHR39321:SF3">
    <property type="entry name" value="PHOSPHOPANTETHEINE ADENYLYLTRANSFERASE"/>
    <property type="match status" value="1"/>
</dbReference>
<accession>A0A9D2AT54</accession>
<name>A0A9D2AT54_9FIRM</name>
<dbReference type="PANTHER" id="PTHR39321">
    <property type="entry name" value="NICOTINATE-NUCLEOTIDE ADENYLYLTRANSFERASE-RELATED"/>
    <property type="match status" value="1"/>
</dbReference>
<dbReference type="GO" id="GO:0009435">
    <property type="term" value="P:NAD+ biosynthetic process"/>
    <property type="evidence" value="ECO:0007669"/>
    <property type="project" value="UniProtKB-UniRule"/>
</dbReference>
<protein>
    <recommendedName>
        <fullName evidence="10">Probable nicotinate-nucleotide adenylyltransferase</fullName>
        <ecNumber evidence="10">2.7.7.18</ecNumber>
    </recommendedName>
    <alternativeName>
        <fullName evidence="10">Deamido-NAD(+) diphosphorylase</fullName>
    </alternativeName>
    <alternativeName>
        <fullName evidence="10">Deamido-NAD(+) pyrophosphorylase</fullName>
    </alternativeName>
    <alternativeName>
        <fullName evidence="10">Nicotinate mononucleotide adenylyltransferase</fullName>
        <shortName evidence="10">NaMN adenylyltransferase</shortName>
    </alternativeName>
</protein>
<evidence type="ECO:0000256" key="6">
    <source>
        <dbReference type="ARBA" id="ARBA00022741"/>
    </source>
</evidence>
<evidence type="ECO:0000256" key="10">
    <source>
        <dbReference type="HAMAP-Rule" id="MF_00244"/>
    </source>
</evidence>
<dbReference type="InterPro" id="IPR005248">
    <property type="entry name" value="NadD/NMNAT"/>
</dbReference>
<keyword evidence="7 10" id="KW-0067">ATP-binding</keyword>
<comment type="pathway">
    <text evidence="2 10">Cofactor biosynthesis; NAD(+) biosynthesis; deamido-NAD(+) from nicotinate D-ribonucleotide: step 1/1.</text>
</comment>
<reference evidence="12" key="2">
    <citation type="submission" date="2021-04" db="EMBL/GenBank/DDBJ databases">
        <authorList>
            <person name="Gilroy R."/>
        </authorList>
    </citation>
    <scope>NUCLEOTIDE SEQUENCE</scope>
    <source>
        <strain evidence="12">ChiSjej5B23-15282</strain>
    </source>
</reference>
<dbReference type="NCBIfam" id="NF000840">
    <property type="entry name" value="PRK00071.1-3"/>
    <property type="match status" value="1"/>
</dbReference>
<keyword evidence="8 10" id="KW-0520">NAD</keyword>
<evidence type="ECO:0000259" key="11">
    <source>
        <dbReference type="Pfam" id="PF01467"/>
    </source>
</evidence>
<evidence type="ECO:0000313" key="12">
    <source>
        <dbReference type="EMBL" id="HIX48116.1"/>
    </source>
</evidence>
<evidence type="ECO:0000313" key="13">
    <source>
        <dbReference type="Proteomes" id="UP000824243"/>
    </source>
</evidence>
<dbReference type="InterPro" id="IPR004821">
    <property type="entry name" value="Cyt_trans-like"/>
</dbReference>
<comment type="catalytic activity">
    <reaction evidence="9 10">
        <text>nicotinate beta-D-ribonucleotide + ATP + H(+) = deamido-NAD(+) + diphosphate</text>
        <dbReference type="Rhea" id="RHEA:22860"/>
        <dbReference type="ChEBI" id="CHEBI:15378"/>
        <dbReference type="ChEBI" id="CHEBI:30616"/>
        <dbReference type="ChEBI" id="CHEBI:33019"/>
        <dbReference type="ChEBI" id="CHEBI:57502"/>
        <dbReference type="ChEBI" id="CHEBI:58437"/>
        <dbReference type="EC" id="2.7.7.18"/>
    </reaction>
</comment>
<dbReference type="CDD" id="cd02165">
    <property type="entry name" value="NMNAT"/>
    <property type="match status" value="1"/>
</dbReference>
<gene>
    <name evidence="10 12" type="primary">nadD</name>
    <name evidence="12" type="ORF">H9981_03745</name>
</gene>
<dbReference type="AlphaFoldDB" id="A0A9D2AT54"/>
<evidence type="ECO:0000256" key="9">
    <source>
        <dbReference type="ARBA" id="ARBA00048721"/>
    </source>
</evidence>
<reference evidence="12" key="1">
    <citation type="journal article" date="2021" name="PeerJ">
        <title>Extensive microbial diversity within the chicken gut microbiome revealed by metagenomics and culture.</title>
        <authorList>
            <person name="Gilroy R."/>
            <person name="Ravi A."/>
            <person name="Getino M."/>
            <person name="Pursley I."/>
            <person name="Horton D.L."/>
            <person name="Alikhan N.F."/>
            <person name="Baker D."/>
            <person name="Gharbi K."/>
            <person name="Hall N."/>
            <person name="Watson M."/>
            <person name="Adriaenssens E.M."/>
            <person name="Foster-Nyarko E."/>
            <person name="Jarju S."/>
            <person name="Secka A."/>
            <person name="Antonio M."/>
            <person name="Oren A."/>
            <person name="Chaudhuri R.R."/>
            <person name="La Ragione R."/>
            <person name="Hildebrand F."/>
            <person name="Pallen M.J."/>
        </authorList>
    </citation>
    <scope>NUCLEOTIDE SEQUENCE</scope>
    <source>
        <strain evidence="12">ChiSjej5B23-15282</strain>
    </source>
</reference>
<keyword evidence="3 10" id="KW-0662">Pyridine nucleotide biosynthesis</keyword>
<dbReference type="EMBL" id="DXFA01000071">
    <property type="protein sequence ID" value="HIX48116.1"/>
    <property type="molecule type" value="Genomic_DNA"/>
</dbReference>
<organism evidence="12 13">
    <name type="scientific">Candidatus Mediterraneibacter caccavium</name>
    <dbReference type="NCBI Taxonomy" id="2838661"/>
    <lineage>
        <taxon>Bacteria</taxon>
        <taxon>Bacillati</taxon>
        <taxon>Bacillota</taxon>
        <taxon>Clostridia</taxon>
        <taxon>Lachnospirales</taxon>
        <taxon>Lachnospiraceae</taxon>
        <taxon>Mediterraneibacter</taxon>
    </lineage>
</organism>
<feature type="domain" description="Cytidyltransferase-like" evidence="11">
    <location>
        <begin position="5"/>
        <end position="174"/>
    </location>
</feature>
<dbReference type="GO" id="GO:0005524">
    <property type="term" value="F:ATP binding"/>
    <property type="evidence" value="ECO:0007669"/>
    <property type="project" value="UniProtKB-KW"/>
</dbReference>
<dbReference type="Gene3D" id="3.40.50.620">
    <property type="entry name" value="HUPs"/>
    <property type="match status" value="1"/>
</dbReference>
<comment type="function">
    <text evidence="1 10">Catalyzes the reversible adenylation of nicotinate mononucleotide (NaMN) to nicotinic acid adenine dinucleotide (NaAD).</text>
</comment>